<dbReference type="RefSeq" id="WP_111343538.1">
    <property type="nucleotide sequence ID" value="NZ_QLII01000001.1"/>
</dbReference>
<keyword evidence="2" id="KW-1185">Reference proteome</keyword>
<comment type="caution">
    <text evidence="1">The sequence shown here is derived from an EMBL/GenBank/DDBJ whole genome shotgun (WGS) entry which is preliminary data.</text>
</comment>
<proteinExistence type="predicted"/>
<sequence>MQTVLAQPTAQSFTQQLLDRCRAYHPKTPARTFRFGNTTLTAVFVGTTNPDFFTNAIAHREVSASPADLTVFVIDYKTSSLMLPLPCWDWQQADGHGTIHGLSEGYQGYFQQDTGVFTWITYAEQVAIVWGTDLSNLPEWEQSFPFRYVLHKWQEPTNRYALVHAGAVGTPTGGVLLTGAGGSGKSTSTLACINTALQYAGDDFMLIDLETSVGHSLYNVAKINPDNLDRFPQFQPFIANPNAARDQKLQLYVNQHYPAAMITDFPLKAIMLPRFSGTPHTTVRSATRAEALKALAPSTLALLRADHRTFQKMSRLIQQLPLFWLETGTDLTQIPELILGTLQSLSAHDSATR</sequence>
<protein>
    <recommendedName>
        <fullName evidence="3">Serine kinase</fullName>
    </recommendedName>
</protein>
<dbReference type="SUPFAM" id="SSF53795">
    <property type="entry name" value="PEP carboxykinase-like"/>
    <property type="match status" value="1"/>
</dbReference>
<organism evidence="1 2">
    <name type="scientific">Spirosoma telluris</name>
    <dbReference type="NCBI Taxonomy" id="2183553"/>
    <lineage>
        <taxon>Bacteria</taxon>
        <taxon>Pseudomonadati</taxon>
        <taxon>Bacteroidota</taxon>
        <taxon>Cytophagia</taxon>
        <taxon>Cytophagales</taxon>
        <taxon>Cytophagaceae</taxon>
        <taxon>Spirosoma</taxon>
    </lineage>
</organism>
<dbReference type="Gene3D" id="3.40.50.300">
    <property type="entry name" value="P-loop containing nucleotide triphosphate hydrolases"/>
    <property type="match status" value="1"/>
</dbReference>
<dbReference type="Proteomes" id="UP000249016">
    <property type="component" value="Unassembled WGS sequence"/>
</dbReference>
<evidence type="ECO:0008006" key="3">
    <source>
        <dbReference type="Google" id="ProtNLM"/>
    </source>
</evidence>
<evidence type="ECO:0000313" key="1">
    <source>
        <dbReference type="EMBL" id="RAI75284.1"/>
    </source>
</evidence>
<dbReference type="AlphaFoldDB" id="A0A327NN08"/>
<name>A0A327NN08_9BACT</name>
<dbReference type="InterPro" id="IPR027417">
    <property type="entry name" value="P-loop_NTPase"/>
</dbReference>
<reference evidence="1 2" key="1">
    <citation type="submission" date="2018-06" db="EMBL/GenBank/DDBJ databases">
        <title>Spirosoma sp. HMF3257 Genome sequencing and assembly.</title>
        <authorList>
            <person name="Kang H."/>
            <person name="Cha I."/>
            <person name="Kim H."/>
            <person name="Kang J."/>
            <person name="Joh K."/>
        </authorList>
    </citation>
    <scope>NUCLEOTIDE SEQUENCE [LARGE SCALE GENOMIC DNA]</scope>
    <source>
        <strain evidence="1 2">HMF3257</strain>
    </source>
</reference>
<dbReference type="EMBL" id="QLII01000001">
    <property type="protein sequence ID" value="RAI75284.1"/>
    <property type="molecule type" value="Genomic_DNA"/>
</dbReference>
<accession>A0A327NN08</accession>
<gene>
    <name evidence="1" type="ORF">HMF3257_15830</name>
</gene>
<evidence type="ECO:0000313" key="2">
    <source>
        <dbReference type="Proteomes" id="UP000249016"/>
    </source>
</evidence>
<dbReference type="OrthoDB" id="9767511at2"/>